<dbReference type="Proteomes" id="UP001368318">
    <property type="component" value="Chromosome"/>
</dbReference>
<protein>
    <submittedName>
        <fullName evidence="5">GNAT family N-acetyltransferase</fullName>
    </submittedName>
</protein>
<evidence type="ECO:0000256" key="1">
    <source>
        <dbReference type="ARBA" id="ARBA00022679"/>
    </source>
</evidence>
<organism evidence="5 7">
    <name type="scientific">Mangrovimonas cancribranchiae</name>
    <dbReference type="NCBI Taxonomy" id="3080055"/>
    <lineage>
        <taxon>Bacteria</taxon>
        <taxon>Pseudomonadati</taxon>
        <taxon>Bacteroidota</taxon>
        <taxon>Flavobacteriia</taxon>
        <taxon>Flavobacteriales</taxon>
        <taxon>Flavobacteriaceae</taxon>
        <taxon>Mangrovimonas</taxon>
    </lineage>
</organism>
<dbReference type="AlphaFoldDB" id="A0AAU6NW56"/>
<dbReference type="InterPro" id="IPR000182">
    <property type="entry name" value="GNAT_dom"/>
</dbReference>
<dbReference type="EMBL" id="CP136924">
    <property type="protein sequence ID" value="WXA01818.1"/>
    <property type="molecule type" value="Genomic_DNA"/>
</dbReference>
<feature type="domain" description="N-acetyltransferase" evidence="4">
    <location>
        <begin position="24"/>
        <end position="174"/>
    </location>
</feature>
<gene>
    <name evidence="6" type="ORF">R3L15_12955</name>
    <name evidence="5" type="ORF">R3L16_08635</name>
</gene>
<name>A0AAU6NW56_9FLAO</name>
<keyword evidence="7" id="KW-1185">Reference proteome</keyword>
<accession>A0AAU6NW56</accession>
<evidence type="ECO:0000313" key="7">
    <source>
        <dbReference type="Proteomes" id="UP001368318"/>
    </source>
</evidence>
<evidence type="ECO:0000256" key="2">
    <source>
        <dbReference type="ARBA" id="ARBA00023315"/>
    </source>
</evidence>
<evidence type="ECO:0000313" key="6">
    <source>
        <dbReference type="EMBL" id="WXA13022.1"/>
    </source>
</evidence>
<keyword evidence="2" id="KW-0012">Acyltransferase</keyword>
<comment type="similarity">
    <text evidence="3">Belongs to the acetyltransferase family. RimJ subfamily.</text>
</comment>
<dbReference type="KEGG" id="mcaa:R3L15_12955"/>
<dbReference type="GO" id="GO:0016747">
    <property type="term" value="F:acyltransferase activity, transferring groups other than amino-acyl groups"/>
    <property type="evidence" value="ECO:0007669"/>
    <property type="project" value="InterPro"/>
</dbReference>
<dbReference type="PANTHER" id="PTHR43792">
    <property type="entry name" value="GNAT FAMILY, PUTATIVE (AFU_ORTHOLOGUE AFUA_3G00765)-RELATED-RELATED"/>
    <property type="match status" value="1"/>
</dbReference>
<proteinExistence type="inferred from homology"/>
<keyword evidence="1" id="KW-0808">Transferase</keyword>
<dbReference type="InterPro" id="IPR016181">
    <property type="entry name" value="Acyl_CoA_acyltransferase"/>
</dbReference>
<dbReference type="InterPro" id="IPR051531">
    <property type="entry name" value="N-acetyltransferase"/>
</dbReference>
<dbReference type="SUPFAM" id="SSF55729">
    <property type="entry name" value="Acyl-CoA N-acyltransferases (Nat)"/>
    <property type="match status" value="1"/>
</dbReference>
<dbReference type="PROSITE" id="PS51186">
    <property type="entry name" value="GNAT"/>
    <property type="match status" value="1"/>
</dbReference>
<evidence type="ECO:0000256" key="3">
    <source>
        <dbReference type="ARBA" id="ARBA00038502"/>
    </source>
</evidence>
<evidence type="ECO:0000313" key="5">
    <source>
        <dbReference type="EMBL" id="WXA01818.1"/>
    </source>
</evidence>
<dbReference type="Gene3D" id="3.40.630.30">
    <property type="match status" value="1"/>
</dbReference>
<dbReference type="Pfam" id="PF13302">
    <property type="entry name" value="Acetyltransf_3"/>
    <property type="match status" value="1"/>
</dbReference>
<dbReference type="EMBL" id="CP136925">
    <property type="protein sequence ID" value="WXA13022.1"/>
    <property type="molecule type" value="Genomic_DNA"/>
</dbReference>
<reference evidence="5 7" key="1">
    <citation type="submission" date="2023-10" db="EMBL/GenBank/DDBJ databases">
        <title>Culture-based analysis of two novel bacteria associated with mangrove crab gills.</title>
        <authorList>
            <person name="Yang X."/>
            <person name="Garuglieri E."/>
            <person name="Van Goethem M.W."/>
            <person name="Fusi M."/>
            <person name="Marasco R."/>
            <person name="Daffonchio D.G."/>
        </authorList>
    </citation>
    <scope>NUCLEOTIDE SEQUENCE [LARGE SCALE GENOMIC DNA]</scope>
    <source>
        <strain evidence="6">UG2-1</strain>
        <strain evidence="5">UG2-2</strain>
        <strain evidence="7">UG2_2</strain>
    </source>
</reference>
<sequence>MDLSNETFYLDNLKPEDAPSLNQLMIRNARHFQQYLPKTLSQNLSENASKSYIKNKSEAFKNKTEFTFAIKEKDTNNIAGLVILKNLDWNTKQGEFAYCLGSKYSGNGWMSKSVKATKDYAFNELGLEKLQVIIHHSNTDSINVAKRSGFTWIKTLKKEFVSGKAVLDMELYEIQKNDI</sequence>
<dbReference type="PANTHER" id="PTHR43792:SF8">
    <property type="entry name" value="[RIBOSOMAL PROTEIN US5]-ALANINE N-ACETYLTRANSFERASE"/>
    <property type="match status" value="1"/>
</dbReference>
<evidence type="ECO:0000259" key="4">
    <source>
        <dbReference type="PROSITE" id="PS51186"/>
    </source>
</evidence>
<dbReference type="RefSeq" id="WP_338732174.1">
    <property type="nucleotide sequence ID" value="NZ_CP136924.1"/>
</dbReference>